<dbReference type="RefSeq" id="WP_092128629.1">
    <property type="nucleotide sequence ID" value="NZ_FMYU01000006.1"/>
</dbReference>
<sequence length="68" mass="8311">MEKHLLDIQVQQNAINFFQQAEVINYCVFDIVCNVFLAEEDKLWMLLTYNYFFDDLFEDSIYDEICIW</sequence>
<organism evidence="1 2">
    <name type="scientific">Desulfurella multipotens</name>
    <dbReference type="NCBI Taxonomy" id="79269"/>
    <lineage>
        <taxon>Bacteria</taxon>
        <taxon>Pseudomonadati</taxon>
        <taxon>Campylobacterota</taxon>
        <taxon>Desulfurellia</taxon>
        <taxon>Desulfurellales</taxon>
        <taxon>Desulfurellaceae</taxon>
        <taxon>Desulfurella</taxon>
    </lineage>
</organism>
<reference evidence="2" key="1">
    <citation type="submission" date="2016-10" db="EMBL/GenBank/DDBJ databases">
        <authorList>
            <person name="Varghese N."/>
            <person name="Submissions S."/>
        </authorList>
    </citation>
    <scope>NUCLEOTIDE SEQUENCE [LARGE SCALE GENOMIC DNA]</scope>
    <source>
        <strain evidence="2">DSM 8415</strain>
    </source>
</reference>
<evidence type="ECO:0000313" key="1">
    <source>
        <dbReference type="EMBL" id="SDC55386.1"/>
    </source>
</evidence>
<keyword evidence="2" id="KW-1185">Reference proteome</keyword>
<dbReference type="OrthoDB" id="9868975at2"/>
<protein>
    <submittedName>
        <fullName evidence="1">Uncharacterized protein</fullName>
    </submittedName>
</protein>
<gene>
    <name evidence="1" type="ORF">SAMN05660835_01006</name>
</gene>
<dbReference type="AlphaFoldDB" id="A0A1G6MK67"/>
<name>A0A1G6MK67_9BACT</name>
<accession>A0A1G6MK67</accession>
<evidence type="ECO:0000313" key="2">
    <source>
        <dbReference type="Proteomes" id="UP000199411"/>
    </source>
</evidence>
<dbReference type="Proteomes" id="UP000199411">
    <property type="component" value="Unassembled WGS sequence"/>
</dbReference>
<proteinExistence type="predicted"/>
<dbReference type="EMBL" id="FMYU01000006">
    <property type="protein sequence ID" value="SDC55386.1"/>
    <property type="molecule type" value="Genomic_DNA"/>
</dbReference>